<proteinExistence type="predicted"/>
<dbReference type="SUPFAM" id="SSF55021">
    <property type="entry name" value="ACT-like"/>
    <property type="match status" value="2"/>
</dbReference>
<keyword evidence="3" id="KW-1185">Reference proteome</keyword>
<protein>
    <recommendedName>
        <fullName evidence="1">DUF2241 domain-containing protein</fullName>
    </recommendedName>
</protein>
<dbReference type="Gene3D" id="3.30.2130.10">
    <property type="entry name" value="VC0802-like"/>
    <property type="match status" value="1"/>
</dbReference>
<evidence type="ECO:0000259" key="1">
    <source>
        <dbReference type="Pfam" id="PF10000"/>
    </source>
</evidence>
<feature type="domain" description="DUF2241" evidence="1">
    <location>
        <begin position="8"/>
        <end position="73"/>
    </location>
</feature>
<dbReference type="PANTHER" id="PTHR39199:SF1">
    <property type="entry name" value="BLR5128 PROTEIN"/>
    <property type="match status" value="1"/>
</dbReference>
<dbReference type="InterPro" id="IPR018717">
    <property type="entry name" value="DUF2241"/>
</dbReference>
<gene>
    <name evidence="2" type="ORF">J2X19_004100</name>
</gene>
<dbReference type="Pfam" id="PF10000">
    <property type="entry name" value="ACT_3"/>
    <property type="match status" value="1"/>
</dbReference>
<organism evidence="2 3">
    <name type="scientific">Rhodoferax ferrireducens</name>
    <dbReference type="NCBI Taxonomy" id="192843"/>
    <lineage>
        <taxon>Bacteria</taxon>
        <taxon>Pseudomonadati</taxon>
        <taxon>Pseudomonadota</taxon>
        <taxon>Betaproteobacteria</taxon>
        <taxon>Burkholderiales</taxon>
        <taxon>Comamonadaceae</taxon>
        <taxon>Rhodoferax</taxon>
    </lineage>
</organism>
<evidence type="ECO:0000313" key="2">
    <source>
        <dbReference type="EMBL" id="MDR7379406.1"/>
    </source>
</evidence>
<dbReference type="EMBL" id="JAVDXT010000004">
    <property type="protein sequence ID" value="MDR7379406.1"/>
    <property type="molecule type" value="Genomic_DNA"/>
</dbReference>
<dbReference type="RefSeq" id="WP_310376016.1">
    <property type="nucleotide sequence ID" value="NZ_JAVDXT010000004.1"/>
</dbReference>
<dbReference type="PANTHER" id="PTHR39199">
    <property type="entry name" value="BLR5128 PROTEIN"/>
    <property type="match status" value="1"/>
</dbReference>
<dbReference type="InterPro" id="IPR045865">
    <property type="entry name" value="ACT-like_dom_sf"/>
</dbReference>
<reference evidence="2 3" key="1">
    <citation type="submission" date="2023-07" db="EMBL/GenBank/DDBJ databases">
        <title>Sorghum-associated microbial communities from plants grown in Nebraska, USA.</title>
        <authorList>
            <person name="Schachtman D."/>
        </authorList>
    </citation>
    <scope>NUCLEOTIDE SEQUENCE [LARGE SCALE GENOMIC DNA]</scope>
    <source>
        <strain evidence="2 3">BE313</strain>
    </source>
</reference>
<evidence type="ECO:0000313" key="3">
    <source>
        <dbReference type="Proteomes" id="UP001180487"/>
    </source>
</evidence>
<accession>A0ABU2CDP1</accession>
<name>A0ABU2CDP1_9BURK</name>
<dbReference type="Proteomes" id="UP001180487">
    <property type="component" value="Unassembled WGS sequence"/>
</dbReference>
<comment type="caution">
    <text evidence="2">The sequence shown here is derived from an EMBL/GenBank/DDBJ whole genome shotgun (WGS) entry which is preliminary data.</text>
</comment>
<sequence>MNAITSPISDLPTLLAHMEPTLNPGSYAFCSVDPGSTITLGDVVATVREPEGLSIVLPEARALELQLTPLFRCAWITLTVHSDLQAVGLTAAFARALGDAGISCNVVAGACHDHIFVPVERAEDAMAALRQLQHNATF</sequence>